<protein>
    <recommendedName>
        <fullName evidence="2 3">Single-stranded DNA-binding protein</fullName>
        <shortName evidence="2">SSB</shortName>
    </recommendedName>
</protein>
<dbReference type="CDD" id="cd04496">
    <property type="entry name" value="SSB_OBF"/>
    <property type="match status" value="1"/>
</dbReference>
<dbReference type="PIRSF" id="PIRSF002070">
    <property type="entry name" value="SSB"/>
    <property type="match status" value="1"/>
</dbReference>
<dbReference type="GO" id="GO:0003697">
    <property type="term" value="F:single-stranded DNA binding"/>
    <property type="evidence" value="ECO:0007669"/>
    <property type="project" value="UniProtKB-UniRule"/>
</dbReference>
<dbReference type="RefSeq" id="WP_004332039.1">
    <property type="nucleotide sequence ID" value="NZ_ACNN01000005.1"/>
</dbReference>
<proteinExistence type="inferred from homology"/>
<dbReference type="STRING" id="553175.POREN0001_1175"/>
<reference evidence="4 5" key="1">
    <citation type="submission" date="2009-04" db="EMBL/GenBank/DDBJ databases">
        <authorList>
            <person name="Sebastian Y."/>
            <person name="Madupu R."/>
            <person name="Durkin A.S."/>
            <person name="Torralba M."/>
            <person name="Methe B."/>
            <person name="Sutton G.G."/>
            <person name="Strausberg R.L."/>
            <person name="Nelson K.E."/>
        </authorList>
    </citation>
    <scope>NUCLEOTIDE SEQUENCE [LARGE SCALE GENOMIC DNA]</scope>
    <source>
        <strain evidence="5">ATCC 35406 / BCRC 14492 / JCM 8526 / NCTC 13058 / HG 370</strain>
    </source>
</reference>
<dbReference type="Pfam" id="PF00436">
    <property type="entry name" value="SSB"/>
    <property type="match status" value="1"/>
</dbReference>
<dbReference type="Gene3D" id="2.40.50.140">
    <property type="entry name" value="Nucleic acid-binding proteins"/>
    <property type="match status" value="1"/>
</dbReference>
<evidence type="ECO:0000256" key="3">
    <source>
        <dbReference type="PIRNR" id="PIRNR002070"/>
    </source>
</evidence>
<evidence type="ECO:0000313" key="5">
    <source>
        <dbReference type="Proteomes" id="UP000004295"/>
    </source>
</evidence>
<comment type="caution">
    <text evidence="2">Lacks conserved residue(s) required for the propagation of feature annotation.</text>
</comment>
<dbReference type="PANTHER" id="PTHR10302">
    <property type="entry name" value="SINGLE-STRANDED DNA-BINDING PROTEIN"/>
    <property type="match status" value="1"/>
</dbReference>
<dbReference type="PANTHER" id="PTHR10302:SF0">
    <property type="entry name" value="SINGLE-STRANDED DNA-BINDING PROTEIN, MITOCHONDRIAL"/>
    <property type="match status" value="1"/>
</dbReference>
<dbReference type="SUPFAM" id="SSF50249">
    <property type="entry name" value="Nucleic acid-binding proteins"/>
    <property type="match status" value="1"/>
</dbReference>
<dbReference type="Proteomes" id="UP000004295">
    <property type="component" value="Unassembled WGS sequence"/>
</dbReference>
<dbReference type="InterPro" id="IPR011344">
    <property type="entry name" value="ssDNA-bd"/>
</dbReference>
<keyword evidence="5" id="KW-1185">Reference proteome</keyword>
<dbReference type="eggNOG" id="COG0629">
    <property type="taxonomic scope" value="Bacteria"/>
</dbReference>
<evidence type="ECO:0000313" key="4">
    <source>
        <dbReference type="EMBL" id="EEN83572.1"/>
    </source>
</evidence>
<evidence type="ECO:0000256" key="2">
    <source>
        <dbReference type="HAMAP-Rule" id="MF_00984"/>
    </source>
</evidence>
<evidence type="ECO:0000256" key="1">
    <source>
        <dbReference type="ARBA" id="ARBA00023125"/>
    </source>
</evidence>
<name>C3J7T3_POREA</name>
<comment type="subunit">
    <text evidence="2">Homotetramer.</text>
</comment>
<dbReference type="AlphaFoldDB" id="C3J7T3"/>
<dbReference type="EMBL" id="ACNN01000005">
    <property type="protein sequence ID" value="EEN83572.1"/>
    <property type="molecule type" value="Genomic_DNA"/>
</dbReference>
<sequence>MSINKVILVGYVGKDPEIRYLKERFSVANFSLATTHTVGKTATGGAREEQTEWHRIVAFGEQAAFAEQWVRKGSLLAVEGRISYRNYTDKQGTMHSITEIVAERLHFVGNPPREYSQAPK</sequence>
<gene>
    <name evidence="4" type="ORF">POREN0001_1175</name>
</gene>
<dbReference type="GO" id="GO:0009295">
    <property type="term" value="C:nucleoid"/>
    <property type="evidence" value="ECO:0007669"/>
    <property type="project" value="TreeGrafter"/>
</dbReference>
<dbReference type="GeneID" id="93365496"/>
<dbReference type="PROSITE" id="PS50935">
    <property type="entry name" value="SSB"/>
    <property type="match status" value="1"/>
</dbReference>
<dbReference type="HAMAP" id="MF_00984">
    <property type="entry name" value="SSB"/>
    <property type="match status" value="1"/>
</dbReference>
<comment type="caution">
    <text evidence="4">The sequence shown here is derived from an EMBL/GenBank/DDBJ whole genome shotgun (WGS) entry which is preliminary data.</text>
</comment>
<dbReference type="GO" id="GO:0006260">
    <property type="term" value="P:DNA replication"/>
    <property type="evidence" value="ECO:0007669"/>
    <property type="project" value="InterPro"/>
</dbReference>
<dbReference type="InterPro" id="IPR000424">
    <property type="entry name" value="Primosome_PriB/ssb"/>
</dbReference>
<organism evidence="4 5">
    <name type="scientific">Porphyromonas endodontalis (strain ATCC 35406 / DSM 24491 / JCM 8526 / CCUG 16442 / BCRC 14492 / NCTC 13058 / HG 370)</name>
    <name type="common">Bacteroides endodontalis</name>
    <dbReference type="NCBI Taxonomy" id="553175"/>
    <lineage>
        <taxon>Bacteria</taxon>
        <taxon>Pseudomonadati</taxon>
        <taxon>Bacteroidota</taxon>
        <taxon>Bacteroidia</taxon>
        <taxon>Bacteroidales</taxon>
        <taxon>Porphyromonadaceae</taxon>
        <taxon>Porphyromonas</taxon>
    </lineage>
</organism>
<dbReference type="NCBIfam" id="TIGR00621">
    <property type="entry name" value="ssb"/>
    <property type="match status" value="1"/>
</dbReference>
<keyword evidence="1 2" id="KW-0238">DNA-binding</keyword>
<dbReference type="InterPro" id="IPR012340">
    <property type="entry name" value="NA-bd_OB-fold"/>
</dbReference>
<accession>C3J7T3</accession>